<dbReference type="PANTHER" id="PTHR33840">
    <property type="match status" value="1"/>
</dbReference>
<feature type="compositionally biased region" description="Polar residues" evidence="1">
    <location>
        <begin position="1077"/>
        <end position="1088"/>
    </location>
</feature>
<organism evidence="3 4">
    <name type="scientific">Arthrobotrys conoides</name>
    <dbReference type="NCBI Taxonomy" id="74498"/>
    <lineage>
        <taxon>Eukaryota</taxon>
        <taxon>Fungi</taxon>
        <taxon>Dikarya</taxon>
        <taxon>Ascomycota</taxon>
        <taxon>Pezizomycotina</taxon>
        <taxon>Orbiliomycetes</taxon>
        <taxon>Orbiliales</taxon>
        <taxon>Orbiliaceae</taxon>
        <taxon>Arthrobotrys</taxon>
    </lineage>
</organism>
<evidence type="ECO:0000256" key="1">
    <source>
        <dbReference type="SAM" id="MobiDB-lite"/>
    </source>
</evidence>
<evidence type="ECO:0000313" key="3">
    <source>
        <dbReference type="EMBL" id="KAK6510457.1"/>
    </source>
</evidence>
<feature type="region of interest" description="Disordered" evidence="1">
    <location>
        <begin position="225"/>
        <end position="244"/>
    </location>
</feature>
<feature type="compositionally biased region" description="Low complexity" evidence="1">
    <location>
        <begin position="1316"/>
        <end position="1334"/>
    </location>
</feature>
<comment type="caution">
    <text evidence="3">The sequence shown here is derived from an EMBL/GenBank/DDBJ whole genome shotgun (WGS) entry which is preliminary data.</text>
</comment>
<evidence type="ECO:0000259" key="2">
    <source>
        <dbReference type="Pfam" id="PF09994"/>
    </source>
</evidence>
<name>A0AAN8NLE8_9PEZI</name>
<sequence>MSVRRIVSLFNQGQEYLNGGTNDTNDNDENPEIEASPESDNQIQEAETGSPAEGTLSPVKMVWRITKETPELPESDQLDKNTHDTNAIPTLSDWVPPESEPRFTMDTWTPTESQPRHTPVNGEGGPSQANGNGVGLNGNGAYSNGNGTYTNGNGSLYVNGNDKYANGNGIGQTNGNGTAHINGKDMSPSEEREEDIYARSSSLPRPTTKSAGNSQRLRAYATPSAPIVNPRPQRPPGIGEVPSFTRSEITPTEMVSKIPRLSGGFRSKIPNVTPDSLRSIPSVSTLPPYSPPQNPVQEPLECHETSNTLLNKEPQARTNDHSTVKFREIKQGPQQSLEHYLSTDLPFNYQTQTPNYGPIAWSAVDRSGLHCRAAITSDLPRINTDLPRMIYDGGSSIPEDTPSPADRIKDLEFEVGSLHETLKTTKEQLKKEAANSLSPTAGVDRLYEYLKPDEGEASSSKKVSPIQVAPFIRAKKLILILDATNSGTIRPMSNGKLYPETQTPRTVLKRISDCLTAEHKGTRKRQQVFYLSGCGTGEEFGLNKSLHTTILDAYTYLSDNWEPGDELFLFGFSRGAFAIRAIAALITEIGLLNKAGMTHFETLYDSYFDPRYGKCRSTDEYEKWRAQCTSLAWNLGQLEGITITKVPVKFLGCLETIGWSNYERQPSKTGHDAKKLWEKGVFDFRHLLLHEAVEKAFHALALDEDRYTHSPLLMFRPRNSIKQLTQVWFTGSHVNIGGGQLILEAEKNVANPTPDQNELSDIVFLFLITECHEFLSFSKTYVNKGVSDYMSQQSTANVIKDIHFKNHWISARIDEIGSDSGNVNVFSRIRKATGNRKKHIRTPLRYRPHWFDWEPWNRYKSCEAIHGSSQYRTKHYPDYVPKALLEYRCAKTFERFGVGHDPSAKVPGEESVLRYSAPKTCEEKFYYVGQEDDEDKKKKKKKKDRMHPNNMALPIIKLSAFEVLLSGGETLIFGFGLAFKDIYRESPPVFQYSFNELTGMREDWILRVETQPPRRELSPTSMADRTIALRNAQSVPTSLKYQHYVIRRESPYSSARPNSGAPLAARQRPVSAAARLASTQGNSSSTQEKPPPLPPRRSDLTQSAPNLRDPAATERRTPFSYTSTPQLEDESGTGKGKGRHSIHTNNLEGGDRGIGSSQGPRGYDGTDEREPGQEGNVNPEPKEQKSKMGSIRKFFSFASLRGKKKDSEASNSRSQRPGIGQIDGQTENNTDGPAEPPSDLQRAELEARERAEAEREHQAWLVTFDRSKLVLPDIEEPEWRKILRQGNGAVQPCKFKHQHSHGGHGHGHNHGHSHQQDQNQQDQNQQDQSGQDQNQNHDDENDGDLESYGCGHMYGRESGTE</sequence>
<dbReference type="Pfam" id="PF09994">
    <property type="entry name" value="T6SS_Tle1-like_cat"/>
    <property type="match status" value="1"/>
</dbReference>
<protein>
    <recommendedName>
        <fullName evidence="2">T6SS Phospholipase effector Tle1-like catalytic domain-containing protein</fullName>
    </recommendedName>
</protein>
<feature type="region of interest" description="Disordered" evidence="1">
    <location>
        <begin position="14"/>
        <end position="58"/>
    </location>
</feature>
<dbReference type="InterPro" id="IPR018712">
    <property type="entry name" value="Tle1-like_cat"/>
</dbReference>
<feature type="compositionally biased region" description="Basic residues" evidence="1">
    <location>
        <begin position="1294"/>
        <end position="1313"/>
    </location>
</feature>
<feature type="region of interest" description="Disordered" evidence="1">
    <location>
        <begin position="70"/>
        <end position="127"/>
    </location>
</feature>
<dbReference type="PANTHER" id="PTHR33840:SF1">
    <property type="entry name" value="TLE1 PHOSPHOLIPASE DOMAIN-CONTAINING PROTEIN"/>
    <property type="match status" value="1"/>
</dbReference>
<dbReference type="Proteomes" id="UP001307849">
    <property type="component" value="Unassembled WGS sequence"/>
</dbReference>
<gene>
    <name evidence="3" type="ORF">TWF506_009564</name>
</gene>
<feature type="region of interest" description="Disordered" evidence="1">
    <location>
        <begin position="1051"/>
        <end position="1272"/>
    </location>
</feature>
<feature type="region of interest" description="Disordered" evidence="1">
    <location>
        <begin position="171"/>
        <end position="214"/>
    </location>
</feature>
<feature type="domain" description="T6SS Phospholipase effector Tle1-like catalytic" evidence="2">
    <location>
        <begin position="475"/>
        <end position="769"/>
    </location>
</feature>
<evidence type="ECO:0000313" key="4">
    <source>
        <dbReference type="Proteomes" id="UP001307849"/>
    </source>
</evidence>
<feature type="compositionally biased region" description="Acidic residues" evidence="1">
    <location>
        <begin position="25"/>
        <end position="37"/>
    </location>
</feature>
<keyword evidence="4" id="KW-1185">Reference proteome</keyword>
<proteinExistence type="predicted"/>
<feature type="compositionally biased region" description="Basic and acidic residues" evidence="1">
    <location>
        <begin position="1241"/>
        <end position="1258"/>
    </location>
</feature>
<reference evidence="3 4" key="1">
    <citation type="submission" date="2019-10" db="EMBL/GenBank/DDBJ databases">
        <authorList>
            <person name="Palmer J.M."/>
        </authorList>
    </citation>
    <scope>NUCLEOTIDE SEQUENCE [LARGE SCALE GENOMIC DNA]</scope>
    <source>
        <strain evidence="3 4">TWF506</strain>
    </source>
</reference>
<accession>A0AAN8NLE8</accession>
<dbReference type="EMBL" id="JAVHJM010000007">
    <property type="protein sequence ID" value="KAK6510457.1"/>
    <property type="molecule type" value="Genomic_DNA"/>
</dbReference>
<feature type="compositionally biased region" description="Polar residues" evidence="1">
    <location>
        <begin position="38"/>
        <end position="47"/>
    </location>
</feature>
<feature type="compositionally biased region" description="Polar residues" evidence="1">
    <location>
        <begin position="199"/>
        <end position="214"/>
    </location>
</feature>
<feature type="region of interest" description="Disordered" evidence="1">
    <location>
        <begin position="1290"/>
        <end position="1361"/>
    </location>
</feature>